<keyword evidence="5" id="KW-1185">Reference proteome</keyword>
<evidence type="ECO:0000256" key="2">
    <source>
        <dbReference type="ARBA" id="ARBA00023315"/>
    </source>
</evidence>
<dbReference type="Gene3D" id="3.40.630.30">
    <property type="match status" value="1"/>
</dbReference>
<keyword evidence="2" id="KW-0012">Acyltransferase</keyword>
<comment type="caution">
    <text evidence="4">The sequence shown here is derived from an EMBL/GenBank/DDBJ whole genome shotgun (WGS) entry which is preliminary data.</text>
</comment>
<evidence type="ECO:0000259" key="3">
    <source>
        <dbReference type="PROSITE" id="PS51186"/>
    </source>
</evidence>
<organism evidence="4 5">
    <name type="scientific">Ornatilinea apprima</name>
    <dbReference type="NCBI Taxonomy" id="1134406"/>
    <lineage>
        <taxon>Bacteria</taxon>
        <taxon>Bacillati</taxon>
        <taxon>Chloroflexota</taxon>
        <taxon>Anaerolineae</taxon>
        <taxon>Anaerolineales</taxon>
        <taxon>Anaerolineaceae</taxon>
        <taxon>Ornatilinea</taxon>
    </lineage>
</organism>
<proteinExistence type="predicted"/>
<gene>
    <name evidence="4" type="ORF">ADN00_10360</name>
</gene>
<protein>
    <submittedName>
        <fullName evidence="4">GNAT family acetyltransferase</fullName>
    </submittedName>
</protein>
<evidence type="ECO:0000256" key="1">
    <source>
        <dbReference type="ARBA" id="ARBA00022679"/>
    </source>
</evidence>
<dbReference type="SUPFAM" id="SSF55729">
    <property type="entry name" value="Acyl-CoA N-acyltransferases (Nat)"/>
    <property type="match status" value="1"/>
</dbReference>
<keyword evidence="1 4" id="KW-0808">Transferase</keyword>
<dbReference type="STRING" id="1134406.ADN00_10360"/>
<dbReference type="PANTHER" id="PTHR43877">
    <property type="entry name" value="AMINOALKYLPHOSPHONATE N-ACETYLTRANSFERASE-RELATED-RELATED"/>
    <property type="match status" value="1"/>
</dbReference>
<name>A0A0P6XNZ3_9CHLR</name>
<evidence type="ECO:0000313" key="4">
    <source>
        <dbReference type="EMBL" id="KPL76974.1"/>
    </source>
</evidence>
<dbReference type="InterPro" id="IPR016181">
    <property type="entry name" value="Acyl_CoA_acyltransferase"/>
</dbReference>
<reference evidence="4 5" key="1">
    <citation type="submission" date="2015-07" db="EMBL/GenBank/DDBJ databases">
        <title>Genome sequence of Ornatilinea apprima DSM 23815.</title>
        <authorList>
            <person name="Hemp J."/>
            <person name="Ward L.M."/>
            <person name="Pace L.A."/>
            <person name="Fischer W.W."/>
        </authorList>
    </citation>
    <scope>NUCLEOTIDE SEQUENCE [LARGE SCALE GENOMIC DNA]</scope>
    <source>
        <strain evidence="4 5">P3M-1</strain>
    </source>
</reference>
<sequence>MNMPITRLPAATDAFMQALARLMPQLSNAPVPTREHIQAVIESPASQILLAEEDGQIAGMLTLVIYATPAGTHAWIEDVVVDTAFRGRGLGAELTREAIQLAREAGAKAVSLTSRPSREAANRLYQKMGFQRWETNLYRLLLE</sequence>
<dbReference type="Proteomes" id="UP000050417">
    <property type="component" value="Unassembled WGS sequence"/>
</dbReference>
<dbReference type="InterPro" id="IPR000182">
    <property type="entry name" value="GNAT_dom"/>
</dbReference>
<dbReference type="AlphaFoldDB" id="A0A0P6XNZ3"/>
<accession>A0A0P6XNZ3</accession>
<dbReference type="CDD" id="cd04301">
    <property type="entry name" value="NAT_SF"/>
    <property type="match status" value="1"/>
</dbReference>
<dbReference type="InterPro" id="IPR050832">
    <property type="entry name" value="Bact_Acetyltransf"/>
</dbReference>
<dbReference type="GO" id="GO:0016747">
    <property type="term" value="F:acyltransferase activity, transferring groups other than amino-acyl groups"/>
    <property type="evidence" value="ECO:0007669"/>
    <property type="project" value="InterPro"/>
</dbReference>
<dbReference type="EMBL" id="LGCL01000024">
    <property type="protein sequence ID" value="KPL76974.1"/>
    <property type="molecule type" value="Genomic_DNA"/>
</dbReference>
<dbReference type="Pfam" id="PF00583">
    <property type="entry name" value="Acetyltransf_1"/>
    <property type="match status" value="1"/>
</dbReference>
<dbReference type="PANTHER" id="PTHR43877:SF2">
    <property type="entry name" value="AMINOALKYLPHOSPHONATE N-ACETYLTRANSFERASE-RELATED"/>
    <property type="match status" value="1"/>
</dbReference>
<evidence type="ECO:0000313" key="5">
    <source>
        <dbReference type="Proteomes" id="UP000050417"/>
    </source>
</evidence>
<feature type="domain" description="N-acetyltransferase" evidence="3">
    <location>
        <begin position="6"/>
        <end position="143"/>
    </location>
</feature>
<dbReference type="PROSITE" id="PS51186">
    <property type="entry name" value="GNAT"/>
    <property type="match status" value="1"/>
</dbReference>